<evidence type="ECO:0000256" key="1">
    <source>
        <dbReference type="ARBA" id="ARBA00004141"/>
    </source>
</evidence>
<reference evidence="7 8" key="1">
    <citation type="journal article" date="2018" name="Sci. Rep.">
        <title>Rhizobium tumorigenes sp. nov., a novel plant tumorigenic bacterium isolated from cane gall tumors on thornless blackberry.</title>
        <authorList>
            <person name="Kuzmanovi N."/>
            <person name="Smalla K."/>
            <person name="Gronow S."/>
            <person name="PuBawska J."/>
        </authorList>
    </citation>
    <scope>NUCLEOTIDE SEQUENCE [LARGE SCALE GENOMIC DNA]</scope>
    <source>
        <strain evidence="7 8">CCBAU 85046</strain>
    </source>
</reference>
<evidence type="ECO:0000256" key="3">
    <source>
        <dbReference type="ARBA" id="ARBA00022989"/>
    </source>
</evidence>
<dbReference type="EMBL" id="PCDP01000056">
    <property type="protein sequence ID" value="PZM09976.1"/>
    <property type="molecule type" value="Genomic_DNA"/>
</dbReference>
<dbReference type="InterPro" id="IPR007016">
    <property type="entry name" value="O-antigen_ligase-rel_domated"/>
</dbReference>
<keyword evidence="4 5" id="KW-0472">Membrane</keyword>
<evidence type="ECO:0000313" key="8">
    <source>
        <dbReference type="Proteomes" id="UP000248925"/>
    </source>
</evidence>
<dbReference type="Pfam" id="PF04932">
    <property type="entry name" value="Wzy_C"/>
    <property type="match status" value="1"/>
</dbReference>
<feature type="transmembrane region" description="Helical" evidence="5">
    <location>
        <begin position="216"/>
        <end position="233"/>
    </location>
</feature>
<feature type="domain" description="O-antigen ligase-related" evidence="6">
    <location>
        <begin position="201"/>
        <end position="366"/>
    </location>
</feature>
<feature type="transmembrane region" description="Helical" evidence="5">
    <location>
        <begin position="39"/>
        <end position="56"/>
    </location>
</feature>
<sequence>MSLRGQLSVSRPSPETIWIIVTGSLWLLVASATLVESYAYRYAGAVLVLIAFYRYAKATTRPTMDWRGWLCIGWGVYALGRFSAEAILLPGHPVGDREILFGIPLVFPLMAFIFFQCWQDMERIAAVYFGIAFLTIAATTHYQLIFAGETVRPLIQHNQIHGAVCCGIILIGAAFWMLHYLTIPNASKMLKLFSTLITPPLIVLCLIGIYGAKSKGVWLALGLSSPAIAVIILRYLRLRTGVLIIAGVALTLAAGVYAVRGNLDRTAGQTIASTVSMLQDINRGKTLDAAVSETIDARATPLSMDERLQLWSNAWEVFSAAPIFGWGNEWIVRWRNAHYTGVTYTLTHNGYLEILVRYGLAGAAVFSIMLFAFCRSIYQAASATIVPRAVMHAYFLILLFFAFTLLSNSNNRLAIGESIAIVSSAFALACELKRLRHSS</sequence>
<keyword evidence="2 5" id="KW-0812">Transmembrane</keyword>
<accession>A0A2W4E2Q1</accession>
<evidence type="ECO:0000313" key="7">
    <source>
        <dbReference type="EMBL" id="PZM09976.1"/>
    </source>
</evidence>
<name>A0A2W4E2Q1_9HYPH</name>
<feature type="transmembrane region" description="Helical" evidence="5">
    <location>
        <begin position="190"/>
        <end position="210"/>
    </location>
</feature>
<evidence type="ECO:0000256" key="2">
    <source>
        <dbReference type="ARBA" id="ARBA00022692"/>
    </source>
</evidence>
<keyword evidence="3 5" id="KW-1133">Transmembrane helix</keyword>
<dbReference type="PANTHER" id="PTHR37422:SF13">
    <property type="entry name" value="LIPOPOLYSACCHARIDE BIOSYNTHESIS PROTEIN PA4999-RELATED"/>
    <property type="match status" value="1"/>
</dbReference>
<feature type="transmembrane region" description="Helical" evidence="5">
    <location>
        <begin position="68"/>
        <end position="87"/>
    </location>
</feature>
<feature type="transmembrane region" description="Helical" evidence="5">
    <location>
        <begin position="240"/>
        <end position="259"/>
    </location>
</feature>
<feature type="transmembrane region" description="Helical" evidence="5">
    <location>
        <begin position="125"/>
        <end position="148"/>
    </location>
</feature>
<dbReference type="GO" id="GO:0016020">
    <property type="term" value="C:membrane"/>
    <property type="evidence" value="ECO:0007669"/>
    <property type="project" value="UniProtKB-SubCell"/>
</dbReference>
<feature type="transmembrane region" description="Helical" evidence="5">
    <location>
        <begin position="160"/>
        <end position="178"/>
    </location>
</feature>
<dbReference type="InterPro" id="IPR051533">
    <property type="entry name" value="WaaL-like"/>
</dbReference>
<evidence type="ECO:0000259" key="6">
    <source>
        <dbReference type="Pfam" id="PF04932"/>
    </source>
</evidence>
<gene>
    <name evidence="7" type="ORF">CPY51_24260</name>
</gene>
<proteinExistence type="predicted"/>
<dbReference type="Proteomes" id="UP000248925">
    <property type="component" value="Unassembled WGS sequence"/>
</dbReference>
<feature type="transmembrane region" description="Helical" evidence="5">
    <location>
        <begin position="16"/>
        <end position="33"/>
    </location>
</feature>
<evidence type="ECO:0000256" key="4">
    <source>
        <dbReference type="ARBA" id="ARBA00023136"/>
    </source>
</evidence>
<feature type="transmembrane region" description="Helical" evidence="5">
    <location>
        <begin position="385"/>
        <end position="407"/>
    </location>
</feature>
<organism evidence="7 8">
    <name type="scientific">Rhizobium tubonense</name>
    <dbReference type="NCBI Taxonomy" id="484088"/>
    <lineage>
        <taxon>Bacteria</taxon>
        <taxon>Pseudomonadati</taxon>
        <taxon>Pseudomonadota</taxon>
        <taxon>Alphaproteobacteria</taxon>
        <taxon>Hyphomicrobiales</taxon>
        <taxon>Rhizobiaceae</taxon>
        <taxon>Rhizobium/Agrobacterium group</taxon>
        <taxon>Rhizobium</taxon>
    </lineage>
</organism>
<feature type="transmembrane region" description="Helical" evidence="5">
    <location>
        <begin position="354"/>
        <end position="373"/>
    </location>
</feature>
<dbReference type="OrthoDB" id="8307539at2"/>
<dbReference type="PANTHER" id="PTHR37422">
    <property type="entry name" value="TEICHURONIC ACID BIOSYNTHESIS PROTEIN TUAE"/>
    <property type="match status" value="1"/>
</dbReference>
<keyword evidence="8" id="KW-1185">Reference proteome</keyword>
<keyword evidence="7" id="KW-0436">Ligase</keyword>
<feature type="transmembrane region" description="Helical" evidence="5">
    <location>
        <begin position="99"/>
        <end position="118"/>
    </location>
</feature>
<protein>
    <submittedName>
        <fullName evidence="7">O-antigen ligase</fullName>
    </submittedName>
</protein>
<comment type="caution">
    <text evidence="7">The sequence shown here is derived from an EMBL/GenBank/DDBJ whole genome shotgun (WGS) entry which is preliminary data.</text>
</comment>
<dbReference type="GO" id="GO:0016874">
    <property type="term" value="F:ligase activity"/>
    <property type="evidence" value="ECO:0007669"/>
    <property type="project" value="UniProtKB-KW"/>
</dbReference>
<dbReference type="AlphaFoldDB" id="A0A2W4E2Q1"/>
<comment type="subcellular location">
    <subcellularLocation>
        <location evidence="1">Membrane</location>
        <topology evidence="1">Multi-pass membrane protein</topology>
    </subcellularLocation>
</comment>
<evidence type="ECO:0000256" key="5">
    <source>
        <dbReference type="SAM" id="Phobius"/>
    </source>
</evidence>